<keyword evidence="6" id="KW-0808">Transferase</keyword>
<evidence type="ECO:0000256" key="4">
    <source>
        <dbReference type="SAM" id="MobiDB-lite"/>
    </source>
</evidence>
<dbReference type="PANTHER" id="PTHR43065">
    <property type="entry name" value="SENSOR HISTIDINE KINASE"/>
    <property type="match status" value="1"/>
</dbReference>
<dbReference type="InterPro" id="IPR036890">
    <property type="entry name" value="HATPase_C_sf"/>
</dbReference>
<dbReference type="Pfam" id="PF00512">
    <property type="entry name" value="HisKA"/>
    <property type="match status" value="1"/>
</dbReference>
<reference evidence="6 7" key="2">
    <citation type="submission" date="2020-05" db="EMBL/GenBank/DDBJ databases">
        <title>Draft genome sequence of Desulfovibrio sp. strainFSS-1.</title>
        <authorList>
            <person name="Shimoshige H."/>
            <person name="Kobayashi H."/>
            <person name="Maekawa T."/>
        </authorList>
    </citation>
    <scope>NUCLEOTIDE SEQUENCE [LARGE SCALE GENOMIC DNA]</scope>
    <source>
        <strain evidence="6 7">SIID29052-01</strain>
    </source>
</reference>
<dbReference type="SUPFAM" id="SSF55785">
    <property type="entry name" value="PYP-like sensor domain (PAS domain)"/>
    <property type="match status" value="1"/>
</dbReference>
<evidence type="ECO:0000313" key="7">
    <source>
        <dbReference type="Proteomes" id="UP000494245"/>
    </source>
</evidence>
<dbReference type="AlphaFoldDB" id="A0A6V8LW95"/>
<dbReference type="CDD" id="cd00082">
    <property type="entry name" value="HisKA"/>
    <property type="match status" value="1"/>
</dbReference>
<evidence type="ECO:0000313" key="6">
    <source>
        <dbReference type="EMBL" id="GFK94548.1"/>
    </source>
</evidence>
<dbReference type="PANTHER" id="PTHR43065:SF42">
    <property type="entry name" value="TWO-COMPONENT SENSOR PPRA"/>
    <property type="match status" value="1"/>
</dbReference>
<dbReference type="PRINTS" id="PR00344">
    <property type="entry name" value="BCTRLSENSOR"/>
</dbReference>
<dbReference type="Pfam" id="PF08448">
    <property type="entry name" value="PAS_4"/>
    <property type="match status" value="1"/>
</dbReference>
<gene>
    <name evidence="6" type="primary">zraS_10</name>
    <name evidence="6" type="ORF">NNJEOMEG_02394</name>
</gene>
<comment type="caution">
    <text evidence="6">The sequence shown here is derived from an EMBL/GenBank/DDBJ whole genome shotgun (WGS) entry which is preliminary data.</text>
</comment>
<dbReference type="InterPro" id="IPR035965">
    <property type="entry name" value="PAS-like_dom_sf"/>
</dbReference>
<dbReference type="SMART" id="SM00091">
    <property type="entry name" value="PAS"/>
    <property type="match status" value="1"/>
</dbReference>
<sequence>MKPPSEEDPRQEGQGEEALRDKLIGLGERSMRKSYYPELRERMDELDRTGRYLRSVMDAMPSVLVGADANLRVTLANAQCALHTGVAPEQARGMEIEALMPWFHGLPGAFREAMSRRVPAVLRKMPGKGGAGATWYDATVFPLNQGRVEAVARIDDVTARVRMEEVLVQTEKMLSVGALAAGMAHEINNPLAGILQGVQSVRRRLAPGLAANLQVAARAGLDLQALAAYLEDRKIPVMLDSIQESGVRAARIVNNILEFSRRSDMSKARARLSDLVDKALELARSEFDLKKKYDFRHIRIEREDAPHMPEIWCVPTQVEQVVLNLVKNAAQALSASRTPEPRIAIRTGQADGWAFVRVEDNGPGMDEAQKERVFEPFFTTKPPGEGTGLGLSIVYYIVVEQHGGRVGVESSPGRGAAITVSFPQSAP</sequence>
<dbReference type="InterPro" id="IPR005467">
    <property type="entry name" value="His_kinase_dom"/>
</dbReference>
<accession>A0A6V8LW95</accession>
<dbReference type="Gene3D" id="1.10.287.130">
    <property type="match status" value="1"/>
</dbReference>
<dbReference type="InterPro" id="IPR004358">
    <property type="entry name" value="Sig_transdc_His_kin-like_C"/>
</dbReference>
<evidence type="ECO:0000256" key="3">
    <source>
        <dbReference type="ARBA" id="ARBA00022553"/>
    </source>
</evidence>
<dbReference type="InterPro" id="IPR036097">
    <property type="entry name" value="HisK_dim/P_sf"/>
</dbReference>
<dbReference type="SMART" id="SM00387">
    <property type="entry name" value="HATPase_c"/>
    <property type="match status" value="1"/>
</dbReference>
<dbReference type="RefSeq" id="WP_173084729.1">
    <property type="nucleotide sequence ID" value="NZ_BLTE01000010.1"/>
</dbReference>
<dbReference type="InterPro" id="IPR003594">
    <property type="entry name" value="HATPase_dom"/>
</dbReference>
<dbReference type="Gene3D" id="3.30.450.20">
    <property type="entry name" value="PAS domain"/>
    <property type="match status" value="1"/>
</dbReference>
<evidence type="ECO:0000256" key="1">
    <source>
        <dbReference type="ARBA" id="ARBA00000085"/>
    </source>
</evidence>
<dbReference type="InterPro" id="IPR000014">
    <property type="entry name" value="PAS"/>
</dbReference>
<keyword evidence="7" id="KW-1185">Reference proteome</keyword>
<comment type="catalytic activity">
    <reaction evidence="1">
        <text>ATP + protein L-histidine = ADP + protein N-phospho-L-histidine.</text>
        <dbReference type="EC" id="2.7.13.3"/>
    </reaction>
</comment>
<feature type="domain" description="Histidine kinase" evidence="5">
    <location>
        <begin position="182"/>
        <end position="426"/>
    </location>
</feature>
<dbReference type="InterPro" id="IPR013656">
    <property type="entry name" value="PAS_4"/>
</dbReference>
<dbReference type="SUPFAM" id="SSF55874">
    <property type="entry name" value="ATPase domain of HSP90 chaperone/DNA topoisomerase II/histidine kinase"/>
    <property type="match status" value="1"/>
</dbReference>
<evidence type="ECO:0000259" key="5">
    <source>
        <dbReference type="PROSITE" id="PS50109"/>
    </source>
</evidence>
<dbReference type="InterPro" id="IPR003661">
    <property type="entry name" value="HisK_dim/P_dom"/>
</dbReference>
<dbReference type="PROSITE" id="PS50109">
    <property type="entry name" value="HIS_KIN"/>
    <property type="match status" value="1"/>
</dbReference>
<evidence type="ECO:0000256" key="2">
    <source>
        <dbReference type="ARBA" id="ARBA00012438"/>
    </source>
</evidence>
<dbReference type="Proteomes" id="UP000494245">
    <property type="component" value="Unassembled WGS sequence"/>
</dbReference>
<proteinExistence type="predicted"/>
<organism evidence="6 7">
    <name type="scientific">Fundidesulfovibrio magnetotacticus</name>
    <dbReference type="NCBI Taxonomy" id="2730080"/>
    <lineage>
        <taxon>Bacteria</taxon>
        <taxon>Pseudomonadati</taxon>
        <taxon>Thermodesulfobacteriota</taxon>
        <taxon>Desulfovibrionia</taxon>
        <taxon>Desulfovibrionales</taxon>
        <taxon>Desulfovibrionaceae</taxon>
        <taxon>Fundidesulfovibrio</taxon>
    </lineage>
</organism>
<dbReference type="Gene3D" id="3.30.565.10">
    <property type="entry name" value="Histidine kinase-like ATPase, C-terminal domain"/>
    <property type="match status" value="1"/>
</dbReference>
<dbReference type="SMART" id="SM00388">
    <property type="entry name" value="HisKA"/>
    <property type="match status" value="1"/>
</dbReference>
<dbReference type="EMBL" id="BLTE01000010">
    <property type="protein sequence ID" value="GFK94548.1"/>
    <property type="molecule type" value="Genomic_DNA"/>
</dbReference>
<reference evidence="6 7" key="1">
    <citation type="submission" date="2020-04" db="EMBL/GenBank/DDBJ databases">
        <authorList>
            <consortium name="Desulfovibrio sp. FSS-1 genome sequencing consortium"/>
            <person name="Shimoshige H."/>
            <person name="Kobayashi H."/>
            <person name="Maekawa T."/>
        </authorList>
    </citation>
    <scope>NUCLEOTIDE SEQUENCE [LARGE SCALE GENOMIC DNA]</scope>
    <source>
        <strain evidence="6 7">SIID29052-01</strain>
    </source>
</reference>
<protein>
    <recommendedName>
        <fullName evidence="2">histidine kinase</fullName>
        <ecNumber evidence="2">2.7.13.3</ecNumber>
    </recommendedName>
</protein>
<dbReference type="GO" id="GO:0000155">
    <property type="term" value="F:phosphorelay sensor kinase activity"/>
    <property type="evidence" value="ECO:0007669"/>
    <property type="project" value="InterPro"/>
</dbReference>
<name>A0A6V8LW95_9BACT</name>
<dbReference type="EC" id="2.7.13.3" evidence="2"/>
<feature type="region of interest" description="Disordered" evidence="4">
    <location>
        <begin position="1"/>
        <end position="21"/>
    </location>
</feature>
<dbReference type="SUPFAM" id="SSF47384">
    <property type="entry name" value="Homodimeric domain of signal transducing histidine kinase"/>
    <property type="match status" value="1"/>
</dbReference>
<keyword evidence="3" id="KW-0597">Phosphoprotein</keyword>
<dbReference type="Pfam" id="PF02518">
    <property type="entry name" value="HATPase_c"/>
    <property type="match status" value="1"/>
</dbReference>